<protein>
    <recommendedName>
        <fullName evidence="8">Zn(2)-C6 fungal-type domain-containing protein</fullName>
    </recommendedName>
</protein>
<evidence type="ECO:0000256" key="5">
    <source>
        <dbReference type="ARBA" id="ARBA00023242"/>
    </source>
</evidence>
<dbReference type="PANTHER" id="PTHR31845">
    <property type="entry name" value="FINGER DOMAIN PROTEIN, PUTATIVE-RELATED"/>
    <property type="match status" value="1"/>
</dbReference>
<name>A0A0A1THV7_9HYPO</name>
<evidence type="ECO:0000313" key="6">
    <source>
        <dbReference type="EMBL" id="CEJ89988.1"/>
    </source>
</evidence>
<dbReference type="PANTHER" id="PTHR31845:SF10">
    <property type="entry name" value="ZN(II)2CYS6 TRANSCRIPTION FACTOR (EUROFUNG)"/>
    <property type="match status" value="1"/>
</dbReference>
<evidence type="ECO:0000256" key="2">
    <source>
        <dbReference type="ARBA" id="ARBA00023015"/>
    </source>
</evidence>
<evidence type="ECO:0008006" key="8">
    <source>
        <dbReference type="Google" id="ProtNLM"/>
    </source>
</evidence>
<dbReference type="HOGENOM" id="CLU_006524_4_1_1"/>
<dbReference type="InterPro" id="IPR001138">
    <property type="entry name" value="Zn2Cys6_DnaBD"/>
</dbReference>
<evidence type="ECO:0000256" key="1">
    <source>
        <dbReference type="ARBA" id="ARBA00004123"/>
    </source>
</evidence>
<keyword evidence="4" id="KW-0804">Transcription</keyword>
<proteinExistence type="predicted"/>
<dbReference type="GO" id="GO:0005634">
    <property type="term" value="C:nucleus"/>
    <property type="evidence" value="ECO:0007669"/>
    <property type="project" value="UniProtKB-SubCell"/>
</dbReference>
<keyword evidence="2" id="KW-0805">Transcription regulation</keyword>
<dbReference type="STRING" id="1531966.A0A0A1THV7"/>
<dbReference type="Gene3D" id="4.10.240.10">
    <property type="entry name" value="Zn(2)-C6 fungal-type DNA-binding domain"/>
    <property type="match status" value="1"/>
</dbReference>
<reference evidence="6 7" key="1">
    <citation type="journal article" date="2015" name="Genome Announc.">
        <title>Draft Genome Sequence and Gene Annotation of the Entomopathogenic Fungus Verticillium hemipterigenum.</title>
        <authorList>
            <person name="Horn F."/>
            <person name="Habel A."/>
            <person name="Scharf D.H."/>
            <person name="Dworschak J."/>
            <person name="Brakhage A.A."/>
            <person name="Guthke R."/>
            <person name="Hertweck C."/>
            <person name="Linde J."/>
        </authorList>
    </citation>
    <scope>NUCLEOTIDE SEQUENCE [LARGE SCALE GENOMIC DNA]</scope>
</reference>
<dbReference type="OrthoDB" id="5152952at2759"/>
<dbReference type="InterPro" id="IPR051089">
    <property type="entry name" value="prtT"/>
</dbReference>
<dbReference type="GO" id="GO:0000981">
    <property type="term" value="F:DNA-binding transcription factor activity, RNA polymerase II-specific"/>
    <property type="evidence" value="ECO:0007669"/>
    <property type="project" value="InterPro"/>
</dbReference>
<accession>A0A0A1THV7</accession>
<organism evidence="6 7">
    <name type="scientific">[Torrubiella] hemipterigena</name>
    <dbReference type="NCBI Taxonomy" id="1531966"/>
    <lineage>
        <taxon>Eukaryota</taxon>
        <taxon>Fungi</taxon>
        <taxon>Dikarya</taxon>
        <taxon>Ascomycota</taxon>
        <taxon>Pezizomycotina</taxon>
        <taxon>Sordariomycetes</taxon>
        <taxon>Hypocreomycetidae</taxon>
        <taxon>Hypocreales</taxon>
        <taxon>Clavicipitaceae</taxon>
        <taxon>Clavicipitaceae incertae sedis</taxon>
        <taxon>'Torrubiella' clade</taxon>
    </lineage>
</organism>
<comment type="subcellular location">
    <subcellularLocation>
        <location evidence="1">Nucleus</location>
    </subcellularLocation>
</comment>
<sequence length="629" mass="71075">MASNNADVKLRACSTCARLKMKCRWPENTDSSKSRSCIRCTRMKAPCDVPEQTKRRRRGKSTQVAQLEAKLDGLVNMIAAQQKQTPPNPAVITPESQSGYTRGSVAARERLTALPHHGDIQEPEPSTVLELMPDFKVTVLLAGTYLDRYRNQYMPKYPFVLISSDITAYGLYRGKPALFWAIMVSVVPVEGPVAAKLRVWFREYFATQVFVEQQKTTALIQAILVYVSWSIVQNYVDIDGDDLLAAAISIINTLRLDKPAVRSYANMQSLMGTAWTKLKKDIPFRYKEIQTEEDKRAVLGCYHISAIISSLLSRGPFLRWNPHLESFCNTLVEEQFDELDLLSVALARMMSVAEASYSVLPGHWAEAASQPYSMQHEMIIDNTERKLASLLASFPASIRSNTQIQNQYQVCLMRLYEPAIMMQPPAPAPFESTRVDPFMRAGKIWKFLACAKELFRVYFEGPLTNLVIRPYHECCPIAFAVISSSRVLFLDAADWQPSLARLNFDYVYTIGTLARKYEEAGKWARQANFRVPMVDEERSLFEAHGTKLKYVQAWFNNRVDEENGCANVAMAEPCGETTTDYTAQHSSFPVGSEAFSSLGLDNLAAADQQFWQELLFTQMPQIYDSVTTT</sequence>
<dbReference type="GO" id="GO:0008270">
    <property type="term" value="F:zinc ion binding"/>
    <property type="evidence" value="ECO:0007669"/>
    <property type="project" value="InterPro"/>
</dbReference>
<dbReference type="GO" id="GO:0000976">
    <property type="term" value="F:transcription cis-regulatory region binding"/>
    <property type="evidence" value="ECO:0007669"/>
    <property type="project" value="TreeGrafter"/>
</dbReference>
<keyword evidence="5" id="KW-0539">Nucleus</keyword>
<evidence type="ECO:0000313" key="7">
    <source>
        <dbReference type="Proteomes" id="UP000039046"/>
    </source>
</evidence>
<dbReference type="SUPFAM" id="SSF57701">
    <property type="entry name" value="Zn2/Cys6 DNA-binding domain"/>
    <property type="match status" value="1"/>
</dbReference>
<dbReference type="AlphaFoldDB" id="A0A0A1THV7"/>
<dbReference type="Proteomes" id="UP000039046">
    <property type="component" value="Unassembled WGS sequence"/>
</dbReference>
<dbReference type="CDD" id="cd00067">
    <property type="entry name" value="GAL4"/>
    <property type="match status" value="1"/>
</dbReference>
<keyword evidence="3" id="KW-0238">DNA-binding</keyword>
<evidence type="ECO:0000256" key="4">
    <source>
        <dbReference type="ARBA" id="ARBA00023163"/>
    </source>
</evidence>
<evidence type="ECO:0000256" key="3">
    <source>
        <dbReference type="ARBA" id="ARBA00023125"/>
    </source>
</evidence>
<dbReference type="InterPro" id="IPR036864">
    <property type="entry name" value="Zn2-C6_fun-type_DNA-bd_sf"/>
</dbReference>
<dbReference type="EMBL" id="CDHN01000003">
    <property type="protein sequence ID" value="CEJ89988.1"/>
    <property type="molecule type" value="Genomic_DNA"/>
</dbReference>
<keyword evidence="7" id="KW-1185">Reference proteome</keyword>
<gene>
    <name evidence="6" type="ORF">VHEMI05801</name>
</gene>